<dbReference type="Gene3D" id="1.10.10.2830">
    <property type="match status" value="1"/>
</dbReference>
<dbReference type="FunFam" id="1.10.10.2830:FF:000001">
    <property type="entry name" value="Chromosome partitioning protein ParB"/>
    <property type="match status" value="1"/>
</dbReference>
<dbReference type="Pfam" id="PF23552">
    <property type="entry name" value="ParB_C"/>
    <property type="match status" value="1"/>
</dbReference>
<dbReference type="GO" id="GO:0003677">
    <property type="term" value="F:DNA binding"/>
    <property type="evidence" value="ECO:0007669"/>
    <property type="project" value="UniProtKB-KW"/>
</dbReference>
<dbReference type="InterPro" id="IPR057240">
    <property type="entry name" value="ParB_dimer_C"/>
</dbReference>
<organism evidence="6 7">
    <name type="scientific">Urbifossiella limnaea</name>
    <dbReference type="NCBI Taxonomy" id="2528023"/>
    <lineage>
        <taxon>Bacteria</taxon>
        <taxon>Pseudomonadati</taxon>
        <taxon>Planctomycetota</taxon>
        <taxon>Planctomycetia</taxon>
        <taxon>Gemmatales</taxon>
        <taxon>Gemmataceae</taxon>
        <taxon>Urbifossiella</taxon>
    </lineage>
</organism>
<proteinExistence type="inferred from homology"/>
<reference evidence="6 7" key="1">
    <citation type="submission" date="2019-02" db="EMBL/GenBank/DDBJ databases">
        <title>Deep-cultivation of Planctomycetes and their phenomic and genomic characterization uncovers novel biology.</title>
        <authorList>
            <person name="Wiegand S."/>
            <person name="Jogler M."/>
            <person name="Boedeker C."/>
            <person name="Pinto D."/>
            <person name="Vollmers J."/>
            <person name="Rivas-Marin E."/>
            <person name="Kohn T."/>
            <person name="Peeters S.H."/>
            <person name="Heuer A."/>
            <person name="Rast P."/>
            <person name="Oberbeckmann S."/>
            <person name="Bunk B."/>
            <person name="Jeske O."/>
            <person name="Meyerdierks A."/>
            <person name="Storesund J.E."/>
            <person name="Kallscheuer N."/>
            <person name="Luecker S."/>
            <person name="Lage O.M."/>
            <person name="Pohl T."/>
            <person name="Merkel B.J."/>
            <person name="Hornburger P."/>
            <person name="Mueller R.-W."/>
            <person name="Bruemmer F."/>
            <person name="Labrenz M."/>
            <person name="Spormann A.M."/>
            <person name="Op den Camp H."/>
            <person name="Overmann J."/>
            <person name="Amann R."/>
            <person name="Jetten M.S.M."/>
            <person name="Mascher T."/>
            <person name="Medema M.H."/>
            <person name="Devos D.P."/>
            <person name="Kaster A.-K."/>
            <person name="Ovreas L."/>
            <person name="Rohde M."/>
            <person name="Galperin M.Y."/>
            <person name="Jogler C."/>
        </authorList>
    </citation>
    <scope>NUCLEOTIDE SEQUENCE [LARGE SCALE GENOMIC DNA]</scope>
    <source>
        <strain evidence="6 7">ETA_A1</strain>
    </source>
</reference>
<evidence type="ECO:0000313" key="6">
    <source>
        <dbReference type="EMBL" id="QDU18138.1"/>
    </source>
</evidence>
<dbReference type="CDD" id="cd16393">
    <property type="entry name" value="SPO0J_N"/>
    <property type="match status" value="1"/>
</dbReference>
<dbReference type="InterPro" id="IPR041468">
    <property type="entry name" value="HTH_ParB/Spo0J"/>
</dbReference>
<dbReference type="InterPro" id="IPR036086">
    <property type="entry name" value="ParB/Sulfiredoxin_sf"/>
</dbReference>
<dbReference type="InterPro" id="IPR004437">
    <property type="entry name" value="ParB/RepB/Spo0J"/>
</dbReference>
<sequence>MDATATKPRLGRGLSALLGDAGTADAPANRLPVGDVKQNPYQPRKRFDDDELASLTDSVKSHGVLQPIVVRQTGDGFQLIAGERRLRAAQAAGLADVPVHVVAFDDQQVFEAALVENIQRSDLNPIEKAQGFRDYLDKFGVSQEVLGAKLGLDRTTVSNLLGLLNLPPEVQDAVRLGQISLGHAKVLKGVPDADRQLALCRETILKNYSVRALEVLVKQQLVEAGAAAPAAEEEAEERRPVEKTAHVKGIEDDLRQRLAVKIDIKVKAKDKGQIVIGFDSNDDFERIVAALTK</sequence>
<dbReference type="RefSeq" id="WP_145233206.1">
    <property type="nucleotide sequence ID" value="NZ_CP036273.1"/>
</dbReference>
<dbReference type="EMBL" id="CP036273">
    <property type="protein sequence ID" value="QDU18138.1"/>
    <property type="molecule type" value="Genomic_DNA"/>
</dbReference>
<keyword evidence="2" id="KW-0159">Chromosome partition</keyword>
<keyword evidence="3" id="KW-0238">DNA-binding</keyword>
<dbReference type="SUPFAM" id="SSF109709">
    <property type="entry name" value="KorB DNA-binding domain-like"/>
    <property type="match status" value="1"/>
</dbReference>
<dbReference type="NCBIfam" id="TIGR00180">
    <property type="entry name" value="parB_part"/>
    <property type="match status" value="1"/>
</dbReference>
<gene>
    <name evidence="6" type="primary">spo0C</name>
    <name evidence="6" type="ORF">ETAA1_00210</name>
</gene>
<dbReference type="Gene3D" id="3.90.1530.30">
    <property type="match status" value="1"/>
</dbReference>
<dbReference type="KEGG" id="uli:ETAA1_00210"/>
<protein>
    <submittedName>
        <fullName evidence="6">Chromosome-partitioning protein Spo0J</fullName>
    </submittedName>
</protein>
<dbReference type="SMART" id="SM00470">
    <property type="entry name" value="ParB"/>
    <property type="match status" value="1"/>
</dbReference>
<dbReference type="GO" id="GO:0007059">
    <property type="term" value="P:chromosome segregation"/>
    <property type="evidence" value="ECO:0007669"/>
    <property type="project" value="UniProtKB-KW"/>
</dbReference>
<evidence type="ECO:0000313" key="7">
    <source>
        <dbReference type="Proteomes" id="UP000319576"/>
    </source>
</evidence>
<dbReference type="PANTHER" id="PTHR33375:SF1">
    <property type="entry name" value="CHROMOSOME-PARTITIONING PROTEIN PARB-RELATED"/>
    <property type="match status" value="1"/>
</dbReference>
<name>A0A517XKV2_9BACT</name>
<dbReference type="AlphaFoldDB" id="A0A517XKV2"/>
<evidence type="ECO:0000256" key="4">
    <source>
        <dbReference type="SAM" id="MobiDB-lite"/>
    </source>
</evidence>
<dbReference type="GO" id="GO:0005694">
    <property type="term" value="C:chromosome"/>
    <property type="evidence" value="ECO:0007669"/>
    <property type="project" value="TreeGrafter"/>
</dbReference>
<dbReference type="OrthoDB" id="9802051at2"/>
<dbReference type="Pfam" id="PF17762">
    <property type="entry name" value="HTH_ParB"/>
    <property type="match status" value="1"/>
</dbReference>
<evidence type="ECO:0000256" key="1">
    <source>
        <dbReference type="ARBA" id="ARBA00006295"/>
    </source>
</evidence>
<dbReference type="InterPro" id="IPR003115">
    <property type="entry name" value="ParB_N"/>
</dbReference>
<keyword evidence="7" id="KW-1185">Reference proteome</keyword>
<dbReference type="PANTHER" id="PTHR33375">
    <property type="entry name" value="CHROMOSOME-PARTITIONING PROTEIN PARB-RELATED"/>
    <property type="match status" value="1"/>
</dbReference>
<evidence type="ECO:0000256" key="2">
    <source>
        <dbReference type="ARBA" id="ARBA00022829"/>
    </source>
</evidence>
<evidence type="ECO:0000256" key="3">
    <source>
        <dbReference type="ARBA" id="ARBA00023125"/>
    </source>
</evidence>
<feature type="region of interest" description="Disordered" evidence="4">
    <location>
        <begin position="27"/>
        <end position="47"/>
    </location>
</feature>
<dbReference type="InterPro" id="IPR050336">
    <property type="entry name" value="Chromosome_partition/occlusion"/>
</dbReference>
<dbReference type="Proteomes" id="UP000319576">
    <property type="component" value="Chromosome"/>
</dbReference>
<dbReference type="FunFam" id="3.90.1530.30:FF:000001">
    <property type="entry name" value="Chromosome partitioning protein ParB"/>
    <property type="match status" value="1"/>
</dbReference>
<accession>A0A517XKV2</accession>
<evidence type="ECO:0000259" key="5">
    <source>
        <dbReference type="SMART" id="SM00470"/>
    </source>
</evidence>
<comment type="similarity">
    <text evidence="1">Belongs to the ParB family.</text>
</comment>
<dbReference type="Pfam" id="PF02195">
    <property type="entry name" value="ParB_N"/>
    <property type="match status" value="1"/>
</dbReference>
<feature type="domain" description="ParB-like N-terminal" evidence="5">
    <location>
        <begin position="29"/>
        <end position="118"/>
    </location>
</feature>
<dbReference type="SUPFAM" id="SSF110849">
    <property type="entry name" value="ParB/Sulfiredoxin"/>
    <property type="match status" value="1"/>
</dbReference>